<gene>
    <name evidence="1" type="ORF">GCM10010995_18570</name>
</gene>
<organism evidence="1 2">
    <name type="scientific">Cysteiniphilum litorale</name>
    <dbReference type="NCBI Taxonomy" id="2056700"/>
    <lineage>
        <taxon>Bacteria</taxon>
        <taxon>Pseudomonadati</taxon>
        <taxon>Pseudomonadota</taxon>
        <taxon>Gammaproteobacteria</taxon>
        <taxon>Thiotrichales</taxon>
        <taxon>Fastidiosibacteraceae</taxon>
        <taxon>Cysteiniphilum</taxon>
    </lineage>
</organism>
<proteinExistence type="predicted"/>
<dbReference type="Proteomes" id="UP000636949">
    <property type="component" value="Unassembled WGS sequence"/>
</dbReference>
<reference evidence="1" key="1">
    <citation type="journal article" date="2014" name="Int. J. Syst. Evol. Microbiol.">
        <title>Complete genome sequence of Corynebacterium casei LMG S-19264T (=DSM 44701T), isolated from a smear-ripened cheese.</title>
        <authorList>
            <consortium name="US DOE Joint Genome Institute (JGI-PGF)"/>
            <person name="Walter F."/>
            <person name="Albersmeier A."/>
            <person name="Kalinowski J."/>
            <person name="Ruckert C."/>
        </authorList>
    </citation>
    <scope>NUCLEOTIDE SEQUENCE</scope>
    <source>
        <strain evidence="1">CGMCC 1.15758</strain>
    </source>
</reference>
<evidence type="ECO:0000313" key="1">
    <source>
        <dbReference type="EMBL" id="GGG01391.1"/>
    </source>
</evidence>
<comment type="caution">
    <text evidence="1">The sequence shown here is derived from an EMBL/GenBank/DDBJ whole genome shotgun (WGS) entry which is preliminary data.</text>
</comment>
<evidence type="ECO:0000313" key="2">
    <source>
        <dbReference type="Proteomes" id="UP000636949"/>
    </source>
</evidence>
<accession>A0A8J3E983</accession>
<reference evidence="1" key="2">
    <citation type="submission" date="2020-09" db="EMBL/GenBank/DDBJ databases">
        <authorList>
            <person name="Sun Q."/>
            <person name="Zhou Y."/>
        </authorList>
    </citation>
    <scope>NUCLEOTIDE SEQUENCE</scope>
    <source>
        <strain evidence="1">CGMCC 1.15758</strain>
    </source>
</reference>
<dbReference type="RefSeq" id="WP_117003209.1">
    <property type="nucleotide sequence ID" value="NZ_BMJS01000022.1"/>
</dbReference>
<dbReference type="OrthoDB" id="9807853at2"/>
<sequence>MEFDLLRAIKPSRQKALFLAKRQLAEFVYDAVNLEGIHYTLPEVQTLLDGVTVGGHKLSDRGYPAINLPVKRQLEFNTLMLDFYQTGHKTAMTEFMLSCLDVKLIEIMSE</sequence>
<dbReference type="AlphaFoldDB" id="A0A8J3E983"/>
<protein>
    <submittedName>
        <fullName evidence="1">Uncharacterized protein</fullName>
    </submittedName>
</protein>
<dbReference type="EMBL" id="BMJS01000022">
    <property type="protein sequence ID" value="GGG01391.1"/>
    <property type="molecule type" value="Genomic_DNA"/>
</dbReference>
<name>A0A8J3E983_9GAMM</name>
<keyword evidence="2" id="KW-1185">Reference proteome</keyword>